<proteinExistence type="inferred from homology"/>
<dbReference type="SUPFAM" id="SSF89733">
    <property type="entry name" value="L-sulfolactate dehydrogenase-like"/>
    <property type="match status" value="1"/>
</dbReference>
<dbReference type="InterPro" id="IPR036111">
    <property type="entry name" value="Mal/L-sulfo/L-lacto_DH-like_sf"/>
</dbReference>
<protein>
    <submittedName>
        <fullName evidence="3">Ldh family oxidoreductase</fullName>
    </submittedName>
</protein>
<dbReference type="RefSeq" id="WP_233730333.1">
    <property type="nucleotide sequence ID" value="NZ_JAJVCN010000003.1"/>
</dbReference>
<evidence type="ECO:0000256" key="2">
    <source>
        <dbReference type="ARBA" id="ARBA00023002"/>
    </source>
</evidence>
<gene>
    <name evidence="3" type="ORF">LWC34_39630</name>
</gene>
<dbReference type="EMBL" id="JAJVCN010000003">
    <property type="protein sequence ID" value="MCE7008880.1"/>
    <property type="molecule type" value="Genomic_DNA"/>
</dbReference>
<dbReference type="Gene3D" id="1.10.1530.10">
    <property type="match status" value="1"/>
</dbReference>
<dbReference type="InterPro" id="IPR043144">
    <property type="entry name" value="Mal/L-sulf/L-lact_DH-like_ah"/>
</dbReference>
<sequence>MTVVTADWLTEAIERIFLALEYSPDAARTVAESLVDADLRALLVPMYGVEKPEVVNDFGAIATLDAHHSIGQLSGDQAMRLAIEKAREFGIGAVAVRHAFHFGAAFRYASAAADAGCVGIAAANTRPLMPAPGGAKPVVGTIPSLSPSRCPTGHRLCSIWRCPKRPLADPRDTA</sequence>
<dbReference type="Pfam" id="PF02615">
    <property type="entry name" value="Ldh_2"/>
    <property type="match status" value="1"/>
</dbReference>
<dbReference type="InterPro" id="IPR003767">
    <property type="entry name" value="Malate/L-lactate_DH-like"/>
</dbReference>
<keyword evidence="4" id="KW-1185">Reference proteome</keyword>
<organism evidence="3 4">
    <name type="scientific">Kibdelosporangium philippinense</name>
    <dbReference type="NCBI Taxonomy" id="211113"/>
    <lineage>
        <taxon>Bacteria</taxon>
        <taxon>Bacillati</taxon>
        <taxon>Actinomycetota</taxon>
        <taxon>Actinomycetes</taxon>
        <taxon>Pseudonocardiales</taxon>
        <taxon>Pseudonocardiaceae</taxon>
        <taxon>Kibdelosporangium</taxon>
    </lineage>
</organism>
<reference evidence="3 4" key="1">
    <citation type="submission" date="2021-12" db="EMBL/GenBank/DDBJ databases">
        <title>Genome sequence of Kibdelosporangium philippinense ATCC 49844.</title>
        <authorList>
            <person name="Fedorov E.A."/>
            <person name="Omeragic M."/>
            <person name="Shalygina K.F."/>
            <person name="Maclea K.S."/>
        </authorList>
    </citation>
    <scope>NUCLEOTIDE SEQUENCE [LARGE SCALE GENOMIC DNA]</scope>
    <source>
        <strain evidence="3 4">ATCC 49844</strain>
    </source>
</reference>
<comment type="similarity">
    <text evidence="1">Belongs to the LDH2/MDH2 oxidoreductase family.</text>
</comment>
<dbReference type="InterPro" id="IPR043143">
    <property type="entry name" value="Mal/L-sulf/L-lact_DH-like_NADP"/>
</dbReference>
<dbReference type="Proteomes" id="UP001521150">
    <property type="component" value="Unassembled WGS sequence"/>
</dbReference>
<keyword evidence="2" id="KW-0560">Oxidoreductase</keyword>
<dbReference type="PANTHER" id="PTHR11091">
    <property type="entry name" value="OXIDOREDUCTASE-RELATED"/>
    <property type="match status" value="1"/>
</dbReference>
<comment type="caution">
    <text evidence="3">The sequence shown here is derived from an EMBL/GenBank/DDBJ whole genome shotgun (WGS) entry which is preliminary data.</text>
</comment>
<evidence type="ECO:0000313" key="4">
    <source>
        <dbReference type="Proteomes" id="UP001521150"/>
    </source>
</evidence>
<dbReference type="Gene3D" id="3.30.1370.60">
    <property type="entry name" value="Hypothetical oxidoreductase yiak, domain 2"/>
    <property type="match status" value="1"/>
</dbReference>
<evidence type="ECO:0000256" key="1">
    <source>
        <dbReference type="ARBA" id="ARBA00006056"/>
    </source>
</evidence>
<evidence type="ECO:0000313" key="3">
    <source>
        <dbReference type="EMBL" id="MCE7008880.1"/>
    </source>
</evidence>
<name>A0ABS8ZM55_9PSEU</name>
<dbReference type="PANTHER" id="PTHR11091:SF0">
    <property type="entry name" value="MALATE DEHYDROGENASE"/>
    <property type="match status" value="1"/>
</dbReference>
<accession>A0ABS8ZM55</accession>